<gene>
    <name evidence="2" type="primary">LOC111011164</name>
</gene>
<sequence>MGVQSNTRKATPDKCLPTLKHLFDQDPYSNKRFGFNNGIEDEVLSIISFCSSITSQYAPTSHELKRFKLTHLFCVIKSSKKMMHGDVLSSLMFLVSANLFRPLPPPLPAAIGSNFADDEVIIANPSPNWPQLEIVYDILLWLLVNIDPQTLEKHIDYRFLLGLLSLFDSDESRERESLKNIYHQIYYRFTMYRSFMRKSMSSVFLDYIFETERHNGIAEMLEIWGSIINGFAVPLKEEHKVFLKRILIPLHKVKGMQGFNKQLAYCVSQFVQKDPELGGLVVRRIIKYWPAANTQKELKLIEEMEDLVERLDPKLHRDLALPLCSHMTKCFNSLNSLVAERALYMWNSEAFVKMVSTAMEEVFPVIIEGMEKIVRSHWSDSVKELAYNVKTVLEEMNPNLYHKTLHQKGFTEVEANQIHRLYWAAS</sequence>
<dbReference type="GO" id="GO:0019888">
    <property type="term" value="F:protein phosphatase regulator activity"/>
    <property type="evidence" value="ECO:0007669"/>
    <property type="project" value="InterPro"/>
</dbReference>
<dbReference type="FunFam" id="1.25.10.10:FF:000331">
    <property type="entry name" value="Phosphoprotein phosphatase, putative"/>
    <property type="match status" value="1"/>
</dbReference>
<dbReference type="SUPFAM" id="SSF48371">
    <property type="entry name" value="ARM repeat"/>
    <property type="match status" value="1"/>
</dbReference>
<dbReference type="GeneID" id="111011164"/>
<evidence type="ECO:0000313" key="1">
    <source>
        <dbReference type="Proteomes" id="UP000504603"/>
    </source>
</evidence>
<reference evidence="2" key="1">
    <citation type="submission" date="2025-08" db="UniProtKB">
        <authorList>
            <consortium name="RefSeq"/>
        </authorList>
    </citation>
    <scope>IDENTIFICATION</scope>
    <source>
        <strain evidence="2">OHB3-1</strain>
    </source>
</reference>
<evidence type="ECO:0000313" key="2">
    <source>
        <dbReference type="RefSeq" id="XP_022140524.1"/>
    </source>
</evidence>
<organism evidence="1 2">
    <name type="scientific">Momordica charantia</name>
    <name type="common">Bitter gourd</name>
    <name type="synonym">Balsam pear</name>
    <dbReference type="NCBI Taxonomy" id="3673"/>
    <lineage>
        <taxon>Eukaryota</taxon>
        <taxon>Viridiplantae</taxon>
        <taxon>Streptophyta</taxon>
        <taxon>Embryophyta</taxon>
        <taxon>Tracheophyta</taxon>
        <taxon>Spermatophyta</taxon>
        <taxon>Magnoliopsida</taxon>
        <taxon>eudicotyledons</taxon>
        <taxon>Gunneridae</taxon>
        <taxon>Pentapetalae</taxon>
        <taxon>rosids</taxon>
        <taxon>fabids</taxon>
        <taxon>Cucurbitales</taxon>
        <taxon>Cucurbitaceae</taxon>
        <taxon>Momordiceae</taxon>
        <taxon>Momordica</taxon>
    </lineage>
</organism>
<dbReference type="OrthoDB" id="768580at2759"/>
<dbReference type="GO" id="GO:0007165">
    <property type="term" value="P:signal transduction"/>
    <property type="evidence" value="ECO:0007669"/>
    <property type="project" value="InterPro"/>
</dbReference>
<protein>
    <submittedName>
        <fullName evidence="2">Serine/threonine protein phosphatase 2A 57 kDa regulatory subunit B' beta isoform-like</fullName>
    </submittedName>
</protein>
<dbReference type="Pfam" id="PF01603">
    <property type="entry name" value="B56"/>
    <property type="match status" value="1"/>
</dbReference>
<keyword evidence="1" id="KW-1185">Reference proteome</keyword>
<name>A0A6J1CFY2_MOMCH</name>
<dbReference type="AlphaFoldDB" id="A0A6J1CFY2"/>
<dbReference type="InterPro" id="IPR011989">
    <property type="entry name" value="ARM-like"/>
</dbReference>
<dbReference type="InterPro" id="IPR016024">
    <property type="entry name" value="ARM-type_fold"/>
</dbReference>
<dbReference type="PANTHER" id="PTHR10257">
    <property type="entry name" value="SERINE/THREONINE PROTEIN PHOSPHATASE 2A PP2A REGULATORY SUBUNIT B"/>
    <property type="match status" value="1"/>
</dbReference>
<dbReference type="Gene3D" id="1.25.10.10">
    <property type="entry name" value="Leucine-rich Repeat Variant"/>
    <property type="match status" value="1"/>
</dbReference>
<dbReference type="PANTHER" id="PTHR10257:SF28">
    <property type="entry name" value="SERINE_THREONINE PROTEIN PHOSPHATASE 2A REGULATORY SUBUNIT"/>
    <property type="match status" value="1"/>
</dbReference>
<accession>A0A6J1CFY2</accession>
<dbReference type="RefSeq" id="XP_022140524.1">
    <property type="nucleotide sequence ID" value="XM_022284832.1"/>
</dbReference>
<proteinExistence type="predicted"/>
<dbReference type="Proteomes" id="UP000504603">
    <property type="component" value="Unplaced"/>
</dbReference>
<dbReference type="GO" id="GO:0000159">
    <property type="term" value="C:protein phosphatase type 2A complex"/>
    <property type="evidence" value="ECO:0007669"/>
    <property type="project" value="InterPro"/>
</dbReference>
<dbReference type="InterPro" id="IPR002554">
    <property type="entry name" value="PP2A_B56"/>
</dbReference>
<dbReference type="KEGG" id="mcha:111011164"/>